<dbReference type="GO" id="GO:0008808">
    <property type="term" value="F:cardiolipin synthase activity"/>
    <property type="evidence" value="ECO:0007669"/>
    <property type="project" value="UniProtKB-UniRule"/>
</dbReference>
<proteinExistence type="inferred from homology"/>
<evidence type="ECO:0000256" key="3">
    <source>
        <dbReference type="ARBA" id="ARBA00022516"/>
    </source>
</evidence>
<feature type="transmembrane region" description="Helical" evidence="12">
    <location>
        <begin position="6"/>
        <end position="24"/>
    </location>
</feature>
<keyword evidence="11 12" id="KW-1208">Phospholipid metabolism</keyword>
<dbReference type="GO" id="GO:0005886">
    <property type="term" value="C:plasma membrane"/>
    <property type="evidence" value="ECO:0007669"/>
    <property type="project" value="UniProtKB-SubCell"/>
</dbReference>
<evidence type="ECO:0000256" key="4">
    <source>
        <dbReference type="ARBA" id="ARBA00022679"/>
    </source>
</evidence>
<name>A0A3L9Z6M6_9FLAO</name>
<evidence type="ECO:0000256" key="11">
    <source>
        <dbReference type="ARBA" id="ARBA00023264"/>
    </source>
</evidence>
<dbReference type="HAMAP" id="MF_01916">
    <property type="entry name" value="Cardiolipin_synth_Cls"/>
    <property type="match status" value="1"/>
</dbReference>
<dbReference type="PANTHER" id="PTHR21248:SF22">
    <property type="entry name" value="PHOSPHOLIPASE D"/>
    <property type="match status" value="1"/>
</dbReference>
<comment type="subcellular location">
    <subcellularLocation>
        <location evidence="1 12">Cell membrane</location>
        <topology evidence="1 12">Multi-pass membrane protein</topology>
    </subcellularLocation>
</comment>
<keyword evidence="3 12" id="KW-0444">Lipid biosynthesis</keyword>
<comment type="function">
    <text evidence="12">Catalyzes the reversible phosphatidyl group transfer from one phosphatidylglycerol molecule to another to form cardiolipin (CL) (diphosphatidylglycerol) and glycerol.</text>
</comment>
<keyword evidence="4 12" id="KW-0808">Transferase</keyword>
<dbReference type="PROSITE" id="PS50035">
    <property type="entry name" value="PLD"/>
    <property type="match status" value="2"/>
</dbReference>
<dbReference type="SUPFAM" id="SSF56024">
    <property type="entry name" value="Phospholipase D/nuclease"/>
    <property type="match status" value="2"/>
</dbReference>
<accession>A0A3L9Z6M6</accession>
<comment type="similarity">
    <text evidence="12">Belongs to the phospholipase D family. Cardiolipin synthase subfamily.</text>
</comment>
<keyword evidence="7 12" id="KW-1133">Transmembrane helix</keyword>
<keyword evidence="2 12" id="KW-1003">Cell membrane</keyword>
<feature type="transmembrane region" description="Helical" evidence="12">
    <location>
        <begin position="33"/>
        <end position="53"/>
    </location>
</feature>
<organism evidence="15 16">
    <name type="scientific">Ulvibacter antarcticus</name>
    <dbReference type="NCBI Taxonomy" id="442714"/>
    <lineage>
        <taxon>Bacteria</taxon>
        <taxon>Pseudomonadati</taxon>
        <taxon>Bacteroidota</taxon>
        <taxon>Flavobacteriia</taxon>
        <taxon>Flavobacteriales</taxon>
        <taxon>Flavobacteriaceae</taxon>
        <taxon>Ulvibacter</taxon>
    </lineage>
</organism>
<gene>
    <name evidence="15" type="ORF">BXY75_0476</name>
</gene>
<dbReference type="GO" id="GO:0032049">
    <property type="term" value="P:cardiolipin biosynthetic process"/>
    <property type="evidence" value="ECO:0007669"/>
    <property type="project" value="UniProtKB-UniRule"/>
</dbReference>
<evidence type="ECO:0000256" key="2">
    <source>
        <dbReference type="ARBA" id="ARBA00022475"/>
    </source>
</evidence>
<feature type="active site" evidence="12">
    <location>
        <position position="221"/>
    </location>
</feature>
<comment type="catalytic activity">
    <reaction evidence="12">
        <text>2 a 1,2-diacyl-sn-glycero-3-phospho-(1'-sn-glycerol) = a cardiolipin + glycerol</text>
        <dbReference type="Rhea" id="RHEA:31451"/>
        <dbReference type="ChEBI" id="CHEBI:17754"/>
        <dbReference type="ChEBI" id="CHEBI:62237"/>
        <dbReference type="ChEBI" id="CHEBI:64716"/>
    </reaction>
</comment>
<keyword evidence="6" id="KW-0677">Repeat</keyword>
<protein>
    <recommendedName>
        <fullName evidence="12 13">Cardiolipin synthase</fullName>
        <shortName evidence="12">CL synthase</shortName>
        <ecNumber evidence="12 13">2.7.8.-</ecNumber>
    </recommendedName>
</protein>
<keyword evidence="10 12" id="KW-0594">Phospholipid biosynthesis</keyword>
<dbReference type="CDD" id="cd09110">
    <property type="entry name" value="PLDc_CLS_1"/>
    <property type="match status" value="1"/>
</dbReference>
<dbReference type="CDD" id="cd09112">
    <property type="entry name" value="PLDc_CLS_2"/>
    <property type="match status" value="1"/>
</dbReference>
<dbReference type="InterPro" id="IPR025202">
    <property type="entry name" value="PLD-like_dom"/>
</dbReference>
<dbReference type="InterPro" id="IPR001736">
    <property type="entry name" value="PLipase_D/transphosphatidylase"/>
</dbReference>
<evidence type="ECO:0000256" key="13">
    <source>
        <dbReference type="NCBIfam" id="TIGR04265"/>
    </source>
</evidence>
<dbReference type="InterPro" id="IPR027379">
    <property type="entry name" value="CLS_N"/>
</dbReference>
<dbReference type="Proteomes" id="UP000271339">
    <property type="component" value="Unassembled WGS sequence"/>
</dbReference>
<feature type="domain" description="PLD phosphodiesterase" evidence="14">
    <location>
        <begin position="396"/>
        <end position="423"/>
    </location>
</feature>
<dbReference type="Pfam" id="PF13091">
    <property type="entry name" value="PLDc_2"/>
    <property type="match status" value="2"/>
</dbReference>
<evidence type="ECO:0000256" key="8">
    <source>
        <dbReference type="ARBA" id="ARBA00023098"/>
    </source>
</evidence>
<evidence type="ECO:0000256" key="1">
    <source>
        <dbReference type="ARBA" id="ARBA00004651"/>
    </source>
</evidence>
<evidence type="ECO:0000313" key="15">
    <source>
        <dbReference type="EMBL" id="RMA66058.1"/>
    </source>
</evidence>
<dbReference type="AlphaFoldDB" id="A0A3L9Z6M6"/>
<dbReference type="SMART" id="SM00155">
    <property type="entry name" value="PLDc"/>
    <property type="match status" value="2"/>
</dbReference>
<feature type="active site" evidence="12">
    <location>
        <position position="228"/>
    </location>
</feature>
<evidence type="ECO:0000256" key="12">
    <source>
        <dbReference type="HAMAP-Rule" id="MF_01916"/>
    </source>
</evidence>
<dbReference type="Pfam" id="PF13396">
    <property type="entry name" value="PLDc_N"/>
    <property type="match status" value="1"/>
</dbReference>
<evidence type="ECO:0000256" key="5">
    <source>
        <dbReference type="ARBA" id="ARBA00022692"/>
    </source>
</evidence>
<keyword evidence="5 12" id="KW-0812">Transmembrane</keyword>
<evidence type="ECO:0000259" key="14">
    <source>
        <dbReference type="PROSITE" id="PS50035"/>
    </source>
</evidence>
<evidence type="ECO:0000313" key="16">
    <source>
        <dbReference type="Proteomes" id="UP000271339"/>
    </source>
</evidence>
<dbReference type="InterPro" id="IPR022924">
    <property type="entry name" value="Cardiolipin_synthase"/>
</dbReference>
<dbReference type="NCBIfam" id="TIGR04265">
    <property type="entry name" value="bac_cardiolipin"/>
    <property type="match status" value="1"/>
</dbReference>
<keyword evidence="8 12" id="KW-0443">Lipid metabolism</keyword>
<evidence type="ECO:0000256" key="10">
    <source>
        <dbReference type="ARBA" id="ARBA00023209"/>
    </source>
</evidence>
<evidence type="ECO:0000256" key="9">
    <source>
        <dbReference type="ARBA" id="ARBA00023136"/>
    </source>
</evidence>
<dbReference type="InterPro" id="IPR030874">
    <property type="entry name" value="Cardiolipin_synth_Firmi"/>
</dbReference>
<feature type="active site" evidence="12">
    <location>
        <position position="408"/>
    </location>
</feature>
<feature type="active site" evidence="12">
    <location>
        <position position="403"/>
    </location>
</feature>
<dbReference type="FunFam" id="3.30.870.10:FF:000014">
    <property type="entry name" value="Cardiolipin synthase"/>
    <property type="match status" value="1"/>
</dbReference>
<dbReference type="RefSeq" id="WP_121906075.1">
    <property type="nucleotide sequence ID" value="NZ_REFC01000011.1"/>
</dbReference>
<evidence type="ECO:0000256" key="7">
    <source>
        <dbReference type="ARBA" id="ARBA00022989"/>
    </source>
</evidence>
<dbReference type="PANTHER" id="PTHR21248">
    <property type="entry name" value="CARDIOLIPIN SYNTHASE"/>
    <property type="match status" value="1"/>
</dbReference>
<dbReference type="OrthoDB" id="9762009at2"/>
<feature type="active site" evidence="12">
    <location>
        <position position="401"/>
    </location>
</feature>
<sequence>MNWIFIAQVVYFIIVILTGIRIIFDTHNKTKTLAYLLIVIFLPIVGILLYFSFGINYRKRKIYDKKLIVNELLEQEIEDRIKLSSSKILDNGNKAVRENKKLINFLINECLSPLTENNSVKILVNGESKFPKVFEILETAKNHIHIEYYIFNDDEIGREFIEILIKKAKEGVKVRFMYDDFGSRNIRKKQLPRMREAGVDIFPFYEIKLYAFANRINYRNHRKIIVIDGVSAFVGGINVSDNYVNKDGKELYWRDTHLELKGPVVSYLQYIFITDWNYCAAAKLEPNEAYFPKFDTHITQENKVAQIAASGPDSDHPHIEFSLIQAIHLAQEEILITTPYFIPGENLMDALIIAAGSGINIKLLVPGVSDSRLVNNAARSYYGPLLKAGVEIYLYQKGFIHAKTMVTDRQLSIVGTANMDIRSFDLNFEVNALIYDEEIGKELSEIFYEDLKFAEQIDFEAWKNRPMYVKLIEKTIGLLSPML</sequence>
<feature type="domain" description="PLD phosphodiesterase" evidence="14">
    <location>
        <begin position="216"/>
        <end position="243"/>
    </location>
</feature>
<keyword evidence="16" id="KW-1185">Reference proteome</keyword>
<reference evidence="15 16" key="1">
    <citation type="submission" date="2018-10" db="EMBL/GenBank/DDBJ databases">
        <title>Genomic Encyclopedia of Archaeal and Bacterial Type Strains, Phase II (KMG-II): from individual species to whole genera.</title>
        <authorList>
            <person name="Goeker M."/>
        </authorList>
    </citation>
    <scope>NUCLEOTIDE SEQUENCE [LARGE SCALE GENOMIC DNA]</scope>
    <source>
        <strain evidence="15 16">DSM 23424</strain>
    </source>
</reference>
<comment type="caution">
    <text evidence="15">The sequence shown here is derived from an EMBL/GenBank/DDBJ whole genome shotgun (WGS) entry which is preliminary data.</text>
</comment>
<dbReference type="EC" id="2.7.8.-" evidence="12 13"/>
<keyword evidence="9 12" id="KW-0472">Membrane</keyword>
<dbReference type="EMBL" id="REFC01000011">
    <property type="protein sequence ID" value="RMA66058.1"/>
    <property type="molecule type" value="Genomic_DNA"/>
</dbReference>
<dbReference type="Gene3D" id="3.30.870.10">
    <property type="entry name" value="Endonuclease Chain A"/>
    <property type="match status" value="2"/>
</dbReference>
<feature type="active site" evidence="12">
    <location>
        <position position="223"/>
    </location>
</feature>
<evidence type="ECO:0000256" key="6">
    <source>
        <dbReference type="ARBA" id="ARBA00022737"/>
    </source>
</evidence>